<feature type="compositionally biased region" description="Basic and acidic residues" evidence="1">
    <location>
        <begin position="278"/>
        <end position="292"/>
    </location>
</feature>
<evidence type="ECO:0000313" key="3">
    <source>
        <dbReference type="Proteomes" id="UP001558652"/>
    </source>
</evidence>
<comment type="caution">
    <text evidence="2">The sequence shown here is derived from an EMBL/GenBank/DDBJ whole genome shotgun (WGS) entry which is preliminary data.</text>
</comment>
<dbReference type="AlphaFoldDB" id="A0ABD0YER9"/>
<protein>
    <submittedName>
        <fullName evidence="2">Uncharacterized protein</fullName>
    </submittedName>
</protein>
<dbReference type="Proteomes" id="UP001558652">
    <property type="component" value="Unassembled WGS sequence"/>
</dbReference>
<organism evidence="2 3">
    <name type="scientific">Ranatra chinensis</name>
    <dbReference type="NCBI Taxonomy" id="642074"/>
    <lineage>
        <taxon>Eukaryota</taxon>
        <taxon>Metazoa</taxon>
        <taxon>Ecdysozoa</taxon>
        <taxon>Arthropoda</taxon>
        <taxon>Hexapoda</taxon>
        <taxon>Insecta</taxon>
        <taxon>Pterygota</taxon>
        <taxon>Neoptera</taxon>
        <taxon>Paraneoptera</taxon>
        <taxon>Hemiptera</taxon>
        <taxon>Heteroptera</taxon>
        <taxon>Panheteroptera</taxon>
        <taxon>Nepomorpha</taxon>
        <taxon>Nepidae</taxon>
        <taxon>Ranatrinae</taxon>
        <taxon>Ranatra</taxon>
    </lineage>
</organism>
<accession>A0ABD0YER9</accession>
<name>A0ABD0YER9_9HEMI</name>
<gene>
    <name evidence="2" type="ORF">AAG570_012755</name>
</gene>
<evidence type="ECO:0000256" key="1">
    <source>
        <dbReference type="SAM" id="MobiDB-lite"/>
    </source>
</evidence>
<reference evidence="2 3" key="1">
    <citation type="submission" date="2024-07" db="EMBL/GenBank/DDBJ databases">
        <title>Chromosome-level genome assembly of the water stick insect Ranatra chinensis (Heteroptera: Nepidae).</title>
        <authorList>
            <person name="Liu X."/>
        </authorList>
    </citation>
    <scope>NUCLEOTIDE SEQUENCE [LARGE SCALE GENOMIC DNA]</scope>
    <source>
        <strain evidence="2">Cailab_2021Rc</strain>
        <tissue evidence="2">Muscle</tissue>
    </source>
</reference>
<dbReference type="EMBL" id="JBFDAA010000008">
    <property type="protein sequence ID" value="KAL1129811.1"/>
    <property type="molecule type" value="Genomic_DNA"/>
</dbReference>
<evidence type="ECO:0000313" key="2">
    <source>
        <dbReference type="EMBL" id="KAL1129811.1"/>
    </source>
</evidence>
<feature type="region of interest" description="Disordered" evidence="1">
    <location>
        <begin position="278"/>
        <end position="306"/>
    </location>
</feature>
<sequence>MSLSISKTLCLLNDERSLSGNVRAILRIVRHRFEDLARELRNELYIFRAADYDTYVVYLSPKDQSLFNHSTLQQCLRIVDLISSAPEKKEYCGGVFLDVAQAFDRSDSSAAMDQNRASWKFGNLRTGSSHKRVLTHSRTSLTSSMITNFAPSSLTNYTLPSGRLVPEGSAYSNQPGPRSTNPLDVYGLLQRPDGLHLTGIGHNPVTRISLSIRLFGDHPQGTTVRRDRLPDNPMCQKVRRLATIGALAVILCRDRKFCKPIDALVILPLEYKYHRDLDSQDSREKGSGHNCERPAPAIGGTLDSRGSMAFVGPRQRRRPFQGKWFEISH</sequence>
<keyword evidence="3" id="KW-1185">Reference proteome</keyword>
<proteinExistence type="predicted"/>